<reference evidence="10 11" key="1">
    <citation type="journal article" date="2019" name="Sci. Rep.">
        <title>A high-quality genome of Eragrostis curvula grass provides insights into Poaceae evolution and supports new strategies to enhance forage quality.</title>
        <authorList>
            <person name="Carballo J."/>
            <person name="Santos B.A.C.M."/>
            <person name="Zappacosta D."/>
            <person name="Garbus I."/>
            <person name="Selva J.P."/>
            <person name="Gallo C.A."/>
            <person name="Diaz A."/>
            <person name="Albertini E."/>
            <person name="Caccamo M."/>
            <person name="Echenique V."/>
        </authorList>
    </citation>
    <scope>NUCLEOTIDE SEQUENCE [LARGE SCALE GENOMIC DNA]</scope>
    <source>
        <strain evidence="11">cv. Victoria</strain>
        <tissue evidence="10">Leaf</tissue>
    </source>
</reference>
<dbReference type="InterPro" id="IPR004813">
    <property type="entry name" value="OPT"/>
</dbReference>
<keyword evidence="6 8" id="KW-0472">Membrane</keyword>
<keyword evidence="11" id="KW-1185">Reference proteome</keyword>
<keyword evidence="3" id="KW-0813">Transport</keyword>
<dbReference type="InterPro" id="IPR045035">
    <property type="entry name" value="YSL-like"/>
</dbReference>
<feature type="transmembrane region" description="Helical" evidence="8">
    <location>
        <begin position="579"/>
        <end position="596"/>
    </location>
</feature>
<evidence type="ECO:0000313" key="10">
    <source>
        <dbReference type="EMBL" id="TVU23069.1"/>
    </source>
</evidence>
<evidence type="ECO:0000256" key="8">
    <source>
        <dbReference type="SAM" id="Phobius"/>
    </source>
</evidence>
<feature type="transmembrane region" description="Helical" evidence="8">
    <location>
        <begin position="428"/>
        <end position="449"/>
    </location>
</feature>
<feature type="transmembrane region" description="Helical" evidence="8">
    <location>
        <begin position="269"/>
        <end position="290"/>
    </location>
</feature>
<dbReference type="Pfam" id="PF21473">
    <property type="entry name" value="OB_Ssb-like"/>
    <property type="match status" value="1"/>
</dbReference>
<dbReference type="CDD" id="cd04491">
    <property type="entry name" value="SoSSB_OBF"/>
    <property type="match status" value="1"/>
</dbReference>
<feature type="transmembrane region" description="Helical" evidence="8">
    <location>
        <begin position="665"/>
        <end position="686"/>
    </location>
</feature>
<name>A0A5J9UH26_9POAL</name>
<evidence type="ECO:0000259" key="9">
    <source>
        <dbReference type="Pfam" id="PF21473"/>
    </source>
</evidence>
<accession>A0A5J9UH26</accession>
<protein>
    <recommendedName>
        <fullName evidence="9">Single-stranded DNA binding protein Ssb-like OB fold domain-containing protein</fullName>
    </recommendedName>
</protein>
<dbReference type="NCBIfam" id="TIGR00728">
    <property type="entry name" value="OPT_sfam"/>
    <property type="match status" value="1"/>
</dbReference>
<dbReference type="GO" id="GO:0035673">
    <property type="term" value="F:oligopeptide transmembrane transporter activity"/>
    <property type="evidence" value="ECO:0007669"/>
    <property type="project" value="InterPro"/>
</dbReference>
<feature type="transmembrane region" description="Helical" evidence="8">
    <location>
        <begin position="546"/>
        <end position="567"/>
    </location>
</feature>
<proteinExistence type="inferred from homology"/>
<gene>
    <name evidence="10" type="ORF">EJB05_32804</name>
</gene>
<dbReference type="Pfam" id="PF03169">
    <property type="entry name" value="OPT"/>
    <property type="match status" value="1"/>
</dbReference>
<evidence type="ECO:0000256" key="6">
    <source>
        <dbReference type="ARBA" id="ARBA00023136"/>
    </source>
</evidence>
<keyword evidence="4 8" id="KW-0812">Transmembrane</keyword>
<keyword evidence="5 8" id="KW-1133">Transmembrane helix</keyword>
<dbReference type="Gene3D" id="2.40.50.140">
    <property type="entry name" value="Nucleic acid-binding proteins"/>
    <property type="match status" value="1"/>
</dbReference>
<dbReference type="Proteomes" id="UP000324897">
    <property type="component" value="Unassembled WGS sequence"/>
</dbReference>
<dbReference type="OrthoDB" id="627262at2759"/>
<feature type="region of interest" description="Disordered" evidence="7">
    <location>
        <begin position="506"/>
        <end position="534"/>
    </location>
</feature>
<feature type="transmembrane region" description="Helical" evidence="8">
    <location>
        <begin position="731"/>
        <end position="751"/>
    </location>
</feature>
<dbReference type="InterPro" id="IPR048970">
    <property type="entry name" value="OB_Ssb-like"/>
</dbReference>
<feature type="transmembrane region" description="Helical" evidence="8">
    <location>
        <begin position="628"/>
        <end position="645"/>
    </location>
</feature>
<dbReference type="PANTHER" id="PTHR31645">
    <property type="entry name" value="OLIGOPEPTIDE TRANSPORTER YGL114W-RELATED"/>
    <property type="match status" value="1"/>
</dbReference>
<evidence type="ECO:0000256" key="3">
    <source>
        <dbReference type="ARBA" id="ARBA00022448"/>
    </source>
</evidence>
<sequence>MSTAASQGGEKPALRKPVFTKVDQLKPVTSGHTLTVKVVSAAPVPARARPGSPAVASSRAPRIAECLVGDETGTIVFTARNDQVELMKPNATVILRNAKIDMFKGSMRLAVDKWGRIEATEPASFTVKEDNNLSLVEYELVNWVVEKNLAPPGTSEKKRKKKKKRNIMAGENDHEDEEPSVEAAFAGQPPPPWWRQITARSVVVSMAVAPLFTLISMRLGLTAGIVPSFAMSASLVSFFAIGSWARLLGRCGVATQPFTRQENIVVQTCISACTTLSVYGGFTSFLPAMTETVAKSIGETGAENDALHPWKVMTFLFLTSFSSLFCNLPLTKIMIVDYKLMYPTGSAIAGIINSFHTPKGAATAKLQVRALVQTLIGSFTWASFQWFYTGGDGCGFQDFPLFGLYAYRQRFYFDFSPSLVGVGMICPYLINFSLLFGAVISSGIMWPLLQKKQGEWFTDPSRSSFRGINGYKVPMGVSLVLGDSLFQLCSVSIKAARHLWKQNQNRQQGSTLSNGDGGGSSCDDEAEEQSSSYDDRRRNQIFQGDYIPMHFALAGYAIFGTISTIFVPRVFPQIRYQHVALCYALAPLLAFCNAYAAGLTDWSLGTIYGKLAIFIFGAWVGKAAGGEIAGLVACGVVVVVIGNSAELMQDFRTGYLTLTSPISMFASQVIGTTLGCLVNPLIFAGFQKIVGKEHLGEAGTPYAAPMAVAFRGIASLSVEGIKTLPKHSIQLCMVCFFLAICVDCVTALANARKWRARGCIPNVMAMTIPFFLGPTFAIDMSLGSLILILWRRADKQAATMLSVVVASGLICGDGLWALPSAFLSTFKVQPPICMKFLSSYQTDQMQQHFIPDSTTRR</sequence>
<comment type="similarity">
    <text evidence="2">Belongs to the YSL (TC 2.A.67.2) family.</text>
</comment>
<evidence type="ECO:0000313" key="11">
    <source>
        <dbReference type="Proteomes" id="UP000324897"/>
    </source>
</evidence>
<dbReference type="Gramene" id="TVU23069">
    <property type="protein sequence ID" value="TVU23069"/>
    <property type="gene ID" value="EJB05_32804"/>
</dbReference>
<evidence type="ECO:0000256" key="2">
    <source>
        <dbReference type="ARBA" id="ARBA00010276"/>
    </source>
</evidence>
<feature type="transmembrane region" description="Helical" evidence="8">
    <location>
        <begin position="763"/>
        <end position="790"/>
    </location>
</feature>
<evidence type="ECO:0000256" key="4">
    <source>
        <dbReference type="ARBA" id="ARBA00022692"/>
    </source>
</evidence>
<feature type="domain" description="Single-stranded DNA binding protein Ssb-like OB fold" evidence="9">
    <location>
        <begin position="25"/>
        <end position="119"/>
    </location>
</feature>
<comment type="subcellular location">
    <subcellularLocation>
        <location evidence="1">Membrane</location>
        <topology evidence="1">Multi-pass membrane protein</topology>
    </subcellularLocation>
</comment>
<evidence type="ECO:0000256" key="5">
    <source>
        <dbReference type="ARBA" id="ARBA00022989"/>
    </source>
</evidence>
<dbReference type="GO" id="GO:0016020">
    <property type="term" value="C:membrane"/>
    <property type="evidence" value="ECO:0007669"/>
    <property type="project" value="UniProtKB-SubCell"/>
</dbReference>
<feature type="transmembrane region" description="Helical" evidence="8">
    <location>
        <begin position="225"/>
        <end position="248"/>
    </location>
</feature>
<dbReference type="SUPFAM" id="SSF50249">
    <property type="entry name" value="Nucleic acid-binding proteins"/>
    <property type="match status" value="1"/>
</dbReference>
<organism evidence="10 11">
    <name type="scientific">Eragrostis curvula</name>
    <name type="common">weeping love grass</name>
    <dbReference type="NCBI Taxonomy" id="38414"/>
    <lineage>
        <taxon>Eukaryota</taxon>
        <taxon>Viridiplantae</taxon>
        <taxon>Streptophyta</taxon>
        <taxon>Embryophyta</taxon>
        <taxon>Tracheophyta</taxon>
        <taxon>Spermatophyta</taxon>
        <taxon>Magnoliopsida</taxon>
        <taxon>Liliopsida</taxon>
        <taxon>Poales</taxon>
        <taxon>Poaceae</taxon>
        <taxon>PACMAD clade</taxon>
        <taxon>Chloridoideae</taxon>
        <taxon>Eragrostideae</taxon>
        <taxon>Eragrostidinae</taxon>
        <taxon>Eragrostis</taxon>
    </lineage>
</organism>
<comment type="caution">
    <text evidence="10">The sequence shown here is derived from an EMBL/GenBank/DDBJ whole genome shotgun (WGS) entry which is preliminary data.</text>
</comment>
<feature type="transmembrane region" description="Helical" evidence="8">
    <location>
        <begin position="310"/>
        <end position="330"/>
    </location>
</feature>
<dbReference type="InterPro" id="IPR012340">
    <property type="entry name" value="NA-bd_OB-fold"/>
</dbReference>
<dbReference type="PANTHER" id="PTHR31645:SF83">
    <property type="entry name" value="METAL-NICOTIANAMINE TRANSPORTER YSL1-RELATED"/>
    <property type="match status" value="1"/>
</dbReference>
<feature type="transmembrane region" description="Helical" evidence="8">
    <location>
        <begin position="602"/>
        <end position="621"/>
    </location>
</feature>
<dbReference type="EMBL" id="RWGY01000026">
    <property type="protein sequence ID" value="TVU23069.1"/>
    <property type="molecule type" value="Genomic_DNA"/>
</dbReference>
<evidence type="ECO:0000256" key="1">
    <source>
        <dbReference type="ARBA" id="ARBA00004141"/>
    </source>
</evidence>
<dbReference type="AlphaFoldDB" id="A0A5J9UH26"/>
<evidence type="ECO:0000256" key="7">
    <source>
        <dbReference type="SAM" id="MobiDB-lite"/>
    </source>
</evidence>
<feature type="compositionally biased region" description="Basic residues" evidence="7">
    <location>
        <begin position="157"/>
        <end position="166"/>
    </location>
</feature>
<feature type="region of interest" description="Disordered" evidence="7">
    <location>
        <begin position="151"/>
        <end position="187"/>
    </location>
</feature>
<feature type="transmembrane region" description="Helical" evidence="8">
    <location>
        <begin position="797"/>
        <end position="818"/>
    </location>
</feature>